<comment type="caution">
    <text evidence="2">The sequence shown here is derived from an EMBL/GenBank/DDBJ whole genome shotgun (WGS) entry which is preliminary data.</text>
</comment>
<protein>
    <recommendedName>
        <fullName evidence="4">VWFA domain-containing protein</fullName>
    </recommendedName>
</protein>
<evidence type="ECO:0000313" key="2">
    <source>
        <dbReference type="EMBL" id="GGR17188.1"/>
    </source>
</evidence>
<dbReference type="Proteomes" id="UP000603865">
    <property type="component" value="Unassembled WGS sequence"/>
</dbReference>
<evidence type="ECO:0000313" key="3">
    <source>
        <dbReference type="Proteomes" id="UP000603865"/>
    </source>
</evidence>
<feature type="region of interest" description="Disordered" evidence="1">
    <location>
        <begin position="229"/>
        <end position="452"/>
    </location>
</feature>
<evidence type="ECO:0008006" key="4">
    <source>
        <dbReference type="Google" id="ProtNLM"/>
    </source>
</evidence>
<keyword evidence="3" id="KW-1185">Reference proteome</keyword>
<dbReference type="RefSeq" id="WP_189091554.1">
    <property type="nucleotide sequence ID" value="NZ_BMQL01000020.1"/>
</dbReference>
<evidence type="ECO:0000256" key="1">
    <source>
        <dbReference type="SAM" id="MobiDB-lite"/>
    </source>
</evidence>
<sequence length="702" mass="75733">MTISTPAYLPTWARSGRWQTFAHQLTRYYTNRGGLNAWTLTLLDPSSPQIAWASAHLRQIALNPAFPEATGYLTLARSAAPTLAELTELNLRGYLAHEAGHVRFSCERPTEPALGELWNYIEDERIERRMAHVHPGLAPIFTRIGDIHLQLAANRGDLSTANLLQWTLLWRWGHDHPLFNDRPADPRWPDVRRILEAAWAAPSSEDVIEAAREILTLLDMTPEEQIDTMPQINASGGGSDQREEPPGQPSPSPSQETPDPAAQQPPGPPNQQQKTDPGTDQNDTQGTPDPDQRGEPDSASVGSEQDKHTQADSNQSAASPSGEAPQNSTSTPDAAQGDSSGDTQQDGTPSDAGDSEQPGRDATGPTAPSSDAASPAGGSSGDAQQDNNGTPSGTASDPQQDSAESRQEPRTPGTTGEGRASLADPVAPDTLTDDPRSVIPTNQADSGAEPQLAQRRVTTVLITDHEALARRIVPLIQAKDKAGMETADRSRGRFSYERHIAGADRQFRRRTLPTRQLPVQLTVLADVSGSTSSQWNGDTCLHGISHAATAFARAGQIAAIPVEVYGFESGTTAIAPRGLTPRQAYEATLAYAWTSAGGTTLAPALQHALCRPIKEARHLIVIISDGQLRRSDLTICTGLLQQHRRPLHEQAVLPLLVNTDQEALQIWRTLFPQARPADSTHDLAQLTISVLSTLQQTAWRAH</sequence>
<feature type="compositionally biased region" description="Polar residues" evidence="1">
    <location>
        <begin position="311"/>
        <end position="348"/>
    </location>
</feature>
<name>A0A918F7S7_9DEIO</name>
<feature type="compositionally biased region" description="Low complexity" evidence="1">
    <location>
        <begin position="253"/>
        <end position="262"/>
    </location>
</feature>
<reference evidence="2" key="2">
    <citation type="submission" date="2020-09" db="EMBL/GenBank/DDBJ databases">
        <authorList>
            <person name="Sun Q."/>
            <person name="Ohkuma M."/>
        </authorList>
    </citation>
    <scope>NUCLEOTIDE SEQUENCE</scope>
    <source>
        <strain evidence="2">JCM 31311</strain>
    </source>
</reference>
<dbReference type="AlphaFoldDB" id="A0A918F7S7"/>
<feature type="compositionally biased region" description="Polar residues" evidence="1">
    <location>
        <begin position="274"/>
        <end position="287"/>
    </location>
</feature>
<gene>
    <name evidence="2" type="ORF">GCM10008957_32250</name>
</gene>
<feature type="compositionally biased region" description="Low complexity" evidence="1">
    <location>
        <begin position="362"/>
        <end position="383"/>
    </location>
</feature>
<proteinExistence type="predicted"/>
<feature type="compositionally biased region" description="Polar residues" evidence="1">
    <location>
        <begin position="384"/>
        <end position="402"/>
    </location>
</feature>
<dbReference type="SUPFAM" id="SSF53300">
    <property type="entry name" value="vWA-like"/>
    <property type="match status" value="1"/>
</dbReference>
<dbReference type="EMBL" id="BMQL01000020">
    <property type="protein sequence ID" value="GGR17188.1"/>
    <property type="molecule type" value="Genomic_DNA"/>
</dbReference>
<dbReference type="InterPro" id="IPR036465">
    <property type="entry name" value="vWFA_dom_sf"/>
</dbReference>
<organism evidence="2 3">
    <name type="scientific">Deinococcus ruber</name>
    <dbReference type="NCBI Taxonomy" id="1848197"/>
    <lineage>
        <taxon>Bacteria</taxon>
        <taxon>Thermotogati</taxon>
        <taxon>Deinococcota</taxon>
        <taxon>Deinococci</taxon>
        <taxon>Deinococcales</taxon>
        <taxon>Deinococcaceae</taxon>
        <taxon>Deinococcus</taxon>
    </lineage>
</organism>
<accession>A0A918F7S7</accession>
<reference evidence="2" key="1">
    <citation type="journal article" date="2014" name="Int. J. Syst. Evol. Microbiol.">
        <title>Complete genome sequence of Corynebacterium casei LMG S-19264T (=DSM 44701T), isolated from a smear-ripened cheese.</title>
        <authorList>
            <consortium name="US DOE Joint Genome Institute (JGI-PGF)"/>
            <person name="Walter F."/>
            <person name="Albersmeier A."/>
            <person name="Kalinowski J."/>
            <person name="Ruckert C."/>
        </authorList>
    </citation>
    <scope>NUCLEOTIDE SEQUENCE</scope>
    <source>
        <strain evidence="2">JCM 31311</strain>
    </source>
</reference>